<dbReference type="Gene3D" id="3.90.70.80">
    <property type="match status" value="1"/>
</dbReference>
<evidence type="ECO:0000256" key="2">
    <source>
        <dbReference type="ARBA" id="ARBA00022670"/>
    </source>
</evidence>
<evidence type="ECO:0000256" key="4">
    <source>
        <dbReference type="ARBA" id="ARBA00022771"/>
    </source>
</evidence>
<evidence type="ECO:0000256" key="3">
    <source>
        <dbReference type="ARBA" id="ARBA00022723"/>
    </source>
</evidence>
<comment type="subcellular location">
    <subcellularLocation>
        <location evidence="9">Cytoplasm</location>
    </subcellularLocation>
</comment>
<dbReference type="AlphaFoldDB" id="A0A9J7L8C3"/>
<reference evidence="12" key="1">
    <citation type="journal article" date="2020" name="Nat. Ecol. Evol.">
        <title>Deeply conserved synteny resolves early events in vertebrate evolution.</title>
        <authorList>
            <person name="Simakov O."/>
            <person name="Marletaz F."/>
            <person name="Yue J.X."/>
            <person name="O'Connell B."/>
            <person name="Jenkins J."/>
            <person name="Brandt A."/>
            <person name="Calef R."/>
            <person name="Tung C.H."/>
            <person name="Huang T.K."/>
            <person name="Schmutz J."/>
            <person name="Satoh N."/>
            <person name="Yu J.K."/>
            <person name="Putnam N.H."/>
            <person name="Green R.E."/>
            <person name="Rokhsar D.S."/>
        </authorList>
    </citation>
    <scope>NUCLEOTIDE SEQUENCE [LARGE SCALE GENOMIC DNA]</scope>
    <source>
        <strain evidence="12">S238N-H82</strain>
    </source>
</reference>
<evidence type="ECO:0000256" key="9">
    <source>
        <dbReference type="RuleBase" id="RU367104"/>
    </source>
</evidence>
<dbReference type="GO" id="GO:0030968">
    <property type="term" value="P:endoplasmic reticulum unfolded protein response"/>
    <property type="evidence" value="ECO:0000318"/>
    <property type="project" value="GO_Central"/>
</dbReference>
<dbReference type="KEGG" id="bfo:118416508"/>
<dbReference type="InterPro" id="IPR057766">
    <property type="entry name" value="Znf-C2H2_OTU1-like_C"/>
</dbReference>
<dbReference type="Gene3D" id="3.10.20.90">
    <property type="entry name" value="Phosphatidylinositol 3-kinase Catalytic Subunit, Chain A, domain 1"/>
    <property type="match status" value="1"/>
</dbReference>
<dbReference type="Pfam" id="PF02338">
    <property type="entry name" value="OTU"/>
    <property type="match status" value="1"/>
</dbReference>
<dbReference type="GO" id="GO:0005737">
    <property type="term" value="C:cytoplasm"/>
    <property type="evidence" value="ECO:0007669"/>
    <property type="project" value="UniProtKB-SubCell"/>
</dbReference>
<evidence type="ECO:0000313" key="12">
    <source>
        <dbReference type="Proteomes" id="UP000001554"/>
    </source>
</evidence>
<dbReference type="Pfam" id="PF24560">
    <property type="entry name" value="zf-C2H2_OTU1_C"/>
    <property type="match status" value="1"/>
</dbReference>
<dbReference type="EC" id="3.4.19.12" evidence="9"/>
<evidence type="ECO:0000313" key="14">
    <source>
        <dbReference type="RefSeq" id="XP_035677523.1"/>
    </source>
</evidence>
<keyword evidence="4" id="KW-0863">Zinc-finger</keyword>
<evidence type="ECO:0000256" key="1">
    <source>
        <dbReference type="ARBA" id="ARBA00000707"/>
    </source>
</evidence>
<evidence type="ECO:0000313" key="15">
    <source>
        <dbReference type="RefSeq" id="XP_035677524.1"/>
    </source>
</evidence>
<evidence type="ECO:0000256" key="6">
    <source>
        <dbReference type="ARBA" id="ARBA00022801"/>
    </source>
</evidence>
<dbReference type="OMA" id="TRCILVY"/>
<dbReference type="GO" id="GO:0004843">
    <property type="term" value="F:cysteine-type deubiquitinase activity"/>
    <property type="evidence" value="ECO:0000318"/>
    <property type="project" value="GO_Central"/>
</dbReference>
<evidence type="ECO:0000256" key="5">
    <source>
        <dbReference type="ARBA" id="ARBA00022786"/>
    </source>
</evidence>
<dbReference type="FunFam" id="3.10.20.90:FF:000096">
    <property type="entry name" value="Ubiquitin thioesterase OTU1"/>
    <property type="match status" value="1"/>
</dbReference>
<keyword evidence="5 9" id="KW-0833">Ubl conjugation pathway</keyword>
<dbReference type="OrthoDB" id="65596at2759"/>
<keyword evidence="8" id="KW-0862">Zinc</keyword>
<keyword evidence="12" id="KW-1185">Reference proteome</keyword>
<evidence type="ECO:0000256" key="10">
    <source>
        <dbReference type="SAM" id="MobiDB-lite"/>
    </source>
</evidence>
<keyword evidence="9" id="KW-0963">Cytoplasm</keyword>
<evidence type="ECO:0000259" key="11">
    <source>
        <dbReference type="PROSITE" id="PS50802"/>
    </source>
</evidence>
<name>A0A9J7L8C3_BRAFL</name>
<feature type="domain" description="OTU" evidence="11">
    <location>
        <begin position="116"/>
        <end position="241"/>
    </location>
</feature>
<accession>A0A9J7L8C3</accession>
<dbReference type="PANTHER" id="PTHR13312">
    <property type="entry name" value="HIV-INDUCED PROTEIN-7-LIKE PROTEASE"/>
    <property type="match status" value="1"/>
</dbReference>
<evidence type="ECO:0000256" key="7">
    <source>
        <dbReference type="ARBA" id="ARBA00022807"/>
    </source>
</evidence>
<dbReference type="GO" id="GO:0008270">
    <property type="term" value="F:zinc ion binding"/>
    <property type="evidence" value="ECO:0007669"/>
    <property type="project" value="UniProtKB-KW"/>
</dbReference>
<dbReference type="GO" id="GO:0036503">
    <property type="term" value="P:ERAD pathway"/>
    <property type="evidence" value="ECO:0000318"/>
    <property type="project" value="GO_Central"/>
</dbReference>
<gene>
    <name evidence="13 14 15" type="primary">LOC118416508</name>
</gene>
<proteinExistence type="predicted"/>
<dbReference type="InterPro" id="IPR003323">
    <property type="entry name" value="OTU_dom"/>
</dbReference>
<dbReference type="Proteomes" id="UP000001554">
    <property type="component" value="Chromosome 5"/>
</dbReference>
<comment type="function">
    <text evidence="9">Hydrolase that can remove conjugated ubiquitin from proteins and may therefore play an important regulatory role at the level of protein turnover by preventing degradation.</text>
</comment>
<reference evidence="13 14" key="2">
    <citation type="submission" date="2025-04" db="UniProtKB">
        <authorList>
            <consortium name="RefSeq"/>
        </authorList>
    </citation>
    <scope>IDENTIFICATION</scope>
    <source>
        <strain evidence="13 14">S238N-H82</strain>
        <tissue evidence="13 14">Testes</tissue>
    </source>
</reference>
<organism evidence="12 14">
    <name type="scientific">Branchiostoma floridae</name>
    <name type="common">Florida lancelet</name>
    <name type="synonym">Amphioxus</name>
    <dbReference type="NCBI Taxonomy" id="7739"/>
    <lineage>
        <taxon>Eukaryota</taxon>
        <taxon>Metazoa</taxon>
        <taxon>Chordata</taxon>
        <taxon>Cephalochordata</taxon>
        <taxon>Leptocardii</taxon>
        <taxon>Amphioxiformes</taxon>
        <taxon>Branchiostomatidae</taxon>
        <taxon>Branchiostoma</taxon>
    </lineage>
</organism>
<dbReference type="CDD" id="cd22745">
    <property type="entry name" value="OTU_OTU1"/>
    <property type="match status" value="1"/>
</dbReference>
<dbReference type="PROSITE" id="PS50802">
    <property type="entry name" value="OTU"/>
    <property type="match status" value="1"/>
</dbReference>
<keyword evidence="3" id="KW-0479">Metal-binding</keyword>
<dbReference type="SUPFAM" id="SSF54236">
    <property type="entry name" value="Ubiquitin-like"/>
    <property type="match status" value="1"/>
</dbReference>
<keyword evidence="6 9" id="KW-0378">Hydrolase</keyword>
<dbReference type="InterPro" id="IPR029071">
    <property type="entry name" value="Ubiquitin-like_domsf"/>
</dbReference>
<sequence length="315" mass="34204">MSGSSSALTLRCKSKNGQHLMKGLTTQSTVADLQRLVAELTNIPKESQKILIGFPPHPIKFDGEAAPLNSLPICSGDTLVIEEDRSKTAAPAPVPAKPRTIPTSNSNFSLSGQGVMTRKVVPANNSCLFTAIGFVMEGGVMDLSRATQMRNLIADVVAADSALYNEALLGKSNAEYCAWILNSESWGGAIEVSILAKVYETEIDVVDIQSCRVDRFGEDSRYDQRVLLLYDGIHYDALYLEALDPNLPPKTIFPTTDDSILALAQEFATEARSQRQFTDVSGFTLRCLVCNTCLTGQKQAQEHATQTGHINFGEV</sequence>
<evidence type="ECO:0000256" key="8">
    <source>
        <dbReference type="ARBA" id="ARBA00022833"/>
    </source>
</evidence>
<evidence type="ECO:0000313" key="13">
    <source>
        <dbReference type="RefSeq" id="XP_035677522.1"/>
    </source>
</evidence>
<feature type="region of interest" description="Disordered" evidence="10">
    <location>
        <begin position="86"/>
        <end position="105"/>
    </location>
</feature>
<dbReference type="RefSeq" id="XP_035677523.1">
    <property type="nucleotide sequence ID" value="XM_035821630.1"/>
</dbReference>
<keyword evidence="2" id="KW-0645">Protease</keyword>
<dbReference type="FunFam" id="3.90.70.80:FF:000006">
    <property type="entry name" value="Ubiquitin thioesterase OTU1"/>
    <property type="match status" value="1"/>
</dbReference>
<dbReference type="InterPro" id="IPR048857">
    <property type="entry name" value="OTU1_Ubl"/>
</dbReference>
<dbReference type="SUPFAM" id="SSF54001">
    <property type="entry name" value="Cysteine proteinases"/>
    <property type="match status" value="1"/>
</dbReference>
<protein>
    <recommendedName>
        <fullName evidence="9">Ubiquitin thioesterase OTU</fullName>
        <ecNumber evidence="9">3.4.19.12</ecNumber>
    </recommendedName>
</protein>
<dbReference type="PANTHER" id="PTHR13312:SF0">
    <property type="entry name" value="UBIQUITIN THIOESTERASE OTU1"/>
    <property type="match status" value="1"/>
</dbReference>
<keyword evidence="7 9" id="KW-0788">Thiol protease</keyword>
<dbReference type="RefSeq" id="XP_035677524.1">
    <property type="nucleotide sequence ID" value="XM_035821631.1"/>
</dbReference>
<dbReference type="Pfam" id="PF21403">
    <property type="entry name" value="OTU1_UBXL"/>
    <property type="match status" value="1"/>
</dbReference>
<dbReference type="InterPro" id="IPR038765">
    <property type="entry name" value="Papain-like_cys_pep_sf"/>
</dbReference>
<dbReference type="CDD" id="cd17059">
    <property type="entry name" value="Ubl_OTU1"/>
    <property type="match status" value="1"/>
</dbReference>
<dbReference type="GeneID" id="118416508"/>
<dbReference type="RefSeq" id="XP_035677522.1">
    <property type="nucleotide sequence ID" value="XM_035821629.1"/>
</dbReference>
<comment type="catalytic activity">
    <reaction evidence="1 9">
        <text>Thiol-dependent hydrolysis of ester, thioester, amide, peptide and isopeptide bonds formed by the C-terminal Gly of ubiquitin (a 76-residue protein attached to proteins as an intracellular targeting signal).</text>
        <dbReference type="EC" id="3.4.19.12"/>
    </reaction>
</comment>